<evidence type="ECO:0000313" key="2">
    <source>
        <dbReference type="Proteomes" id="UP000235914"/>
    </source>
</evidence>
<dbReference type="AlphaFoldDB" id="A0AAP8T9H3"/>
<accession>A0AAP8T9H3</accession>
<dbReference type="Proteomes" id="UP000235914">
    <property type="component" value="Unassembled WGS sequence"/>
</dbReference>
<gene>
    <name evidence="1" type="ORF">CXU09_07260</name>
</gene>
<name>A0AAP8T9H3_9BACT</name>
<protein>
    <submittedName>
        <fullName evidence="1">Uncharacterized protein</fullName>
    </submittedName>
</protein>
<evidence type="ECO:0000313" key="1">
    <source>
        <dbReference type="EMBL" id="PNC56400.1"/>
    </source>
</evidence>
<reference evidence="1 2" key="1">
    <citation type="journal article" date="2017" name="BMC Genomics">
        <title>Genome sequencing of 39 Akkermansia muciniphila isolates reveals its population structure, genomic and functional diverisity, and global distribution in mammalian gut microbiotas.</title>
        <authorList>
            <person name="Guo X."/>
            <person name="Li S."/>
            <person name="Zhang J."/>
            <person name="Wu F."/>
            <person name="Li X."/>
            <person name="Wu D."/>
            <person name="Zhang M."/>
            <person name="Ou Z."/>
            <person name="Jie Z."/>
            <person name="Yan Q."/>
            <person name="Li P."/>
            <person name="Yi J."/>
            <person name="Peng Y."/>
        </authorList>
    </citation>
    <scope>NUCLEOTIDE SEQUENCE [LARGE SCALE GENOMIC DNA]</scope>
    <source>
        <strain evidence="1 2">GP43</strain>
    </source>
</reference>
<proteinExistence type="predicted"/>
<sequence>MPDCPEAAKVEKEKNSYLLCGKNRAGREEICHALMDDFCEPRKPVLSKLLKIRFVSAYAC</sequence>
<comment type="caution">
    <text evidence="1">The sequence shown here is derived from an EMBL/GenBank/DDBJ whole genome shotgun (WGS) entry which is preliminary data.</text>
</comment>
<organism evidence="1 2">
    <name type="scientific">Akkermansia muciniphila</name>
    <dbReference type="NCBI Taxonomy" id="239935"/>
    <lineage>
        <taxon>Bacteria</taxon>
        <taxon>Pseudomonadati</taxon>
        <taxon>Verrucomicrobiota</taxon>
        <taxon>Verrucomicrobiia</taxon>
        <taxon>Verrucomicrobiales</taxon>
        <taxon>Akkermansiaceae</taxon>
        <taxon>Akkermansia</taxon>
    </lineage>
</organism>
<dbReference type="EMBL" id="PJKN01000003">
    <property type="protein sequence ID" value="PNC56400.1"/>
    <property type="molecule type" value="Genomic_DNA"/>
</dbReference>